<feature type="compositionally biased region" description="Polar residues" evidence="1">
    <location>
        <begin position="69"/>
        <end position="82"/>
    </location>
</feature>
<feature type="compositionally biased region" description="Low complexity" evidence="1">
    <location>
        <begin position="85"/>
        <end position="112"/>
    </location>
</feature>
<name>A0A5P1FQA4_ASPOF</name>
<dbReference type="PROSITE" id="PS00108">
    <property type="entry name" value="PROTEIN_KINASE_ST"/>
    <property type="match status" value="1"/>
</dbReference>
<dbReference type="Pfam" id="PF07714">
    <property type="entry name" value="PK_Tyr_Ser-Thr"/>
    <property type="match status" value="1"/>
</dbReference>
<feature type="region of interest" description="Disordered" evidence="1">
    <location>
        <begin position="60"/>
        <end position="163"/>
    </location>
</feature>
<protein>
    <recommendedName>
        <fullName evidence="2">Protein kinase domain-containing protein</fullName>
    </recommendedName>
</protein>
<dbReference type="GO" id="GO:0005524">
    <property type="term" value="F:ATP binding"/>
    <property type="evidence" value="ECO:0007669"/>
    <property type="project" value="InterPro"/>
</dbReference>
<feature type="region of interest" description="Disordered" evidence="1">
    <location>
        <begin position="186"/>
        <end position="208"/>
    </location>
</feature>
<evidence type="ECO:0000313" key="4">
    <source>
        <dbReference type="Proteomes" id="UP000243459"/>
    </source>
</evidence>
<dbReference type="SMART" id="SM00220">
    <property type="entry name" value="S_TKc"/>
    <property type="match status" value="1"/>
</dbReference>
<dbReference type="SUPFAM" id="SSF56112">
    <property type="entry name" value="Protein kinase-like (PK-like)"/>
    <property type="match status" value="1"/>
</dbReference>
<evidence type="ECO:0000313" key="3">
    <source>
        <dbReference type="EMBL" id="ONK80204.1"/>
    </source>
</evidence>
<dbReference type="OMA" id="DDANSWI"/>
<evidence type="ECO:0000259" key="2">
    <source>
        <dbReference type="PROSITE" id="PS50011"/>
    </source>
</evidence>
<organism evidence="3 4">
    <name type="scientific">Asparagus officinalis</name>
    <name type="common">Garden asparagus</name>
    <dbReference type="NCBI Taxonomy" id="4686"/>
    <lineage>
        <taxon>Eukaryota</taxon>
        <taxon>Viridiplantae</taxon>
        <taxon>Streptophyta</taxon>
        <taxon>Embryophyta</taxon>
        <taxon>Tracheophyta</taxon>
        <taxon>Spermatophyta</taxon>
        <taxon>Magnoliopsida</taxon>
        <taxon>Liliopsida</taxon>
        <taxon>Asparagales</taxon>
        <taxon>Asparagaceae</taxon>
        <taxon>Asparagoideae</taxon>
        <taxon>Asparagus</taxon>
    </lineage>
</organism>
<dbReference type="InterPro" id="IPR001245">
    <property type="entry name" value="Ser-Thr/Tyr_kinase_cat_dom"/>
</dbReference>
<dbReference type="Gramene" id="ONK80204">
    <property type="protein sequence ID" value="ONK80204"/>
    <property type="gene ID" value="A4U43_C01F15040"/>
</dbReference>
<dbReference type="Proteomes" id="UP000243459">
    <property type="component" value="Chromosome 1"/>
</dbReference>
<proteinExistence type="predicted"/>
<dbReference type="InterPro" id="IPR008271">
    <property type="entry name" value="Ser/Thr_kinase_AS"/>
</dbReference>
<dbReference type="InterPro" id="IPR051681">
    <property type="entry name" value="Ser/Thr_Kinases-Pseudokinases"/>
</dbReference>
<dbReference type="PANTHER" id="PTHR44329">
    <property type="entry name" value="SERINE/THREONINE-PROTEIN KINASE TNNI3K-RELATED"/>
    <property type="match status" value="1"/>
</dbReference>
<feature type="compositionally biased region" description="Basic residues" evidence="1">
    <location>
        <begin position="119"/>
        <end position="131"/>
    </location>
</feature>
<evidence type="ECO:0000256" key="1">
    <source>
        <dbReference type="SAM" id="MobiDB-lite"/>
    </source>
</evidence>
<keyword evidence="4" id="KW-1185">Reference proteome</keyword>
<dbReference type="EMBL" id="CM007381">
    <property type="protein sequence ID" value="ONK80204.1"/>
    <property type="molecule type" value="Genomic_DNA"/>
</dbReference>
<sequence>MEEESSSWVRRAKFSHTVCHRLDSSRLPVIPLSVKSDQSLKLEPENSALGSSKLASISLPDDCAEKQNRNSCTRSSSVPSKFSNDRVSIPRSSSSYPSVCSYPNSSVSSTSVGDQLHRDSRRSKPKSKPKQRSASPLPTTAISDTFKEAKATKKRFSTPPPIRRGSEKKVFGRLFSKEPTDHCILPSPTDRCKLPSQSPSPSPLTSPLQHFSSMKISELKVKSRKENSWTRYFDHGVGRVNAVEATEEMMVDLSKLYLGLRFASGAHSRLYHGIYKDQPVAVKIIRQPDDDENGIMAARLEKQFNREVTLLSHLYHRNVIKLAAACRNPPVFCIITEYLSGGSLRAFLHKLEHKTLSLDKLISIALDISRGMEYIHSQGVIHRDLKPENILFDEEFCVKIADFGIACEEAYRDALAEDTGTFRWMAPEMIKHKHYGRKVDVYSFGLLLWEMVTGRIPYEDMSPIQAAFAVVDKNLRPVIPADCPHALGALIEQCWALHPEKRPEFWQVVKVLEQFEIVLVRDGTLNSVQTITCQEHKKRLFNWIEKLKPSHFDDSVTPMPKLL</sequence>
<dbReference type="FunFam" id="1.10.510.10:FF:000316">
    <property type="entry name" value="serine/threonine-protein kinase HT1"/>
    <property type="match status" value="1"/>
</dbReference>
<dbReference type="AlphaFoldDB" id="A0A5P1FQA4"/>
<gene>
    <name evidence="3" type="ORF">A4U43_C01F15040</name>
</gene>
<dbReference type="Gene3D" id="3.30.200.20">
    <property type="entry name" value="Phosphorylase Kinase, domain 1"/>
    <property type="match status" value="1"/>
</dbReference>
<dbReference type="InterPro" id="IPR000719">
    <property type="entry name" value="Prot_kinase_dom"/>
</dbReference>
<dbReference type="CDD" id="cd13999">
    <property type="entry name" value="STKc_MAP3K-like"/>
    <property type="match status" value="1"/>
</dbReference>
<dbReference type="PRINTS" id="PR00109">
    <property type="entry name" value="TYRKINASE"/>
</dbReference>
<feature type="domain" description="Protein kinase" evidence="2">
    <location>
        <begin position="256"/>
        <end position="516"/>
    </location>
</feature>
<dbReference type="Gene3D" id="1.10.510.10">
    <property type="entry name" value="Transferase(Phosphotransferase) domain 1"/>
    <property type="match status" value="1"/>
</dbReference>
<dbReference type="OrthoDB" id="4062651at2759"/>
<dbReference type="GO" id="GO:0004674">
    <property type="term" value="F:protein serine/threonine kinase activity"/>
    <property type="evidence" value="ECO:0007669"/>
    <property type="project" value="TreeGrafter"/>
</dbReference>
<dbReference type="PROSITE" id="PS50011">
    <property type="entry name" value="PROTEIN_KINASE_DOM"/>
    <property type="match status" value="1"/>
</dbReference>
<reference evidence="4" key="1">
    <citation type="journal article" date="2017" name="Nat. Commun.">
        <title>The asparagus genome sheds light on the origin and evolution of a young Y chromosome.</title>
        <authorList>
            <person name="Harkess A."/>
            <person name="Zhou J."/>
            <person name="Xu C."/>
            <person name="Bowers J.E."/>
            <person name="Van der Hulst R."/>
            <person name="Ayyampalayam S."/>
            <person name="Mercati F."/>
            <person name="Riccardi P."/>
            <person name="McKain M.R."/>
            <person name="Kakrana A."/>
            <person name="Tang H."/>
            <person name="Ray J."/>
            <person name="Groenendijk J."/>
            <person name="Arikit S."/>
            <person name="Mathioni S.M."/>
            <person name="Nakano M."/>
            <person name="Shan H."/>
            <person name="Telgmann-Rauber A."/>
            <person name="Kanno A."/>
            <person name="Yue Z."/>
            <person name="Chen H."/>
            <person name="Li W."/>
            <person name="Chen Y."/>
            <person name="Xu X."/>
            <person name="Zhang Y."/>
            <person name="Luo S."/>
            <person name="Chen H."/>
            <person name="Gao J."/>
            <person name="Mao Z."/>
            <person name="Pires J.C."/>
            <person name="Luo M."/>
            <person name="Kudrna D."/>
            <person name="Wing R.A."/>
            <person name="Meyers B.C."/>
            <person name="Yi K."/>
            <person name="Kong H."/>
            <person name="Lavrijsen P."/>
            <person name="Sunseri F."/>
            <person name="Falavigna A."/>
            <person name="Ye Y."/>
            <person name="Leebens-Mack J.H."/>
            <person name="Chen G."/>
        </authorList>
    </citation>
    <scope>NUCLEOTIDE SEQUENCE [LARGE SCALE GENOMIC DNA]</scope>
    <source>
        <strain evidence="4">cv. DH0086</strain>
    </source>
</reference>
<accession>A0A5P1FQA4</accession>
<dbReference type="InterPro" id="IPR011009">
    <property type="entry name" value="Kinase-like_dom_sf"/>
</dbReference>
<dbReference type="PANTHER" id="PTHR44329:SF73">
    <property type="entry name" value="OS01G0201200 PROTEIN"/>
    <property type="match status" value="1"/>
</dbReference>